<sequence length="76" mass="8750">MSTIRMQQSYQNLAFKSSCMVIEKILDGKHWKGRPVNCPQQSHIKKLHTDYALVLACICKIFLRFSKHSVTNVSIV</sequence>
<protein>
    <submittedName>
        <fullName evidence="1">Uncharacterized protein</fullName>
    </submittedName>
</protein>
<name>A0A2P2KCL3_RHIMU</name>
<dbReference type="AlphaFoldDB" id="A0A2P2KCL3"/>
<proteinExistence type="predicted"/>
<organism evidence="1">
    <name type="scientific">Rhizophora mucronata</name>
    <name type="common">Asiatic mangrove</name>
    <dbReference type="NCBI Taxonomy" id="61149"/>
    <lineage>
        <taxon>Eukaryota</taxon>
        <taxon>Viridiplantae</taxon>
        <taxon>Streptophyta</taxon>
        <taxon>Embryophyta</taxon>
        <taxon>Tracheophyta</taxon>
        <taxon>Spermatophyta</taxon>
        <taxon>Magnoliopsida</taxon>
        <taxon>eudicotyledons</taxon>
        <taxon>Gunneridae</taxon>
        <taxon>Pentapetalae</taxon>
        <taxon>rosids</taxon>
        <taxon>fabids</taxon>
        <taxon>Malpighiales</taxon>
        <taxon>Rhizophoraceae</taxon>
        <taxon>Rhizophora</taxon>
    </lineage>
</organism>
<evidence type="ECO:0000313" key="1">
    <source>
        <dbReference type="EMBL" id="MBX03391.1"/>
    </source>
</evidence>
<accession>A0A2P2KCL3</accession>
<dbReference type="EMBL" id="GGEC01022907">
    <property type="protein sequence ID" value="MBX03391.1"/>
    <property type="molecule type" value="Transcribed_RNA"/>
</dbReference>
<reference evidence="1" key="1">
    <citation type="submission" date="2018-02" db="EMBL/GenBank/DDBJ databases">
        <title>Rhizophora mucronata_Transcriptome.</title>
        <authorList>
            <person name="Meera S.P."/>
            <person name="Sreeshan A."/>
            <person name="Augustine A."/>
        </authorList>
    </citation>
    <scope>NUCLEOTIDE SEQUENCE</scope>
    <source>
        <tissue evidence="1">Leaf</tissue>
    </source>
</reference>